<keyword evidence="1" id="KW-0472">Membrane</keyword>
<gene>
    <name evidence="2" type="ORF">CY34DRAFT_108629</name>
</gene>
<evidence type="ECO:0000256" key="1">
    <source>
        <dbReference type="SAM" id="Phobius"/>
    </source>
</evidence>
<name>A0A0D0AKA5_9AGAM</name>
<dbReference type="InParanoid" id="A0A0D0AKA5"/>
<organism evidence="2 3">
    <name type="scientific">Suillus luteus UH-Slu-Lm8-n1</name>
    <dbReference type="NCBI Taxonomy" id="930992"/>
    <lineage>
        <taxon>Eukaryota</taxon>
        <taxon>Fungi</taxon>
        <taxon>Dikarya</taxon>
        <taxon>Basidiomycota</taxon>
        <taxon>Agaricomycotina</taxon>
        <taxon>Agaricomycetes</taxon>
        <taxon>Agaricomycetidae</taxon>
        <taxon>Boletales</taxon>
        <taxon>Suillineae</taxon>
        <taxon>Suillaceae</taxon>
        <taxon>Suillus</taxon>
    </lineage>
</organism>
<keyword evidence="3" id="KW-1185">Reference proteome</keyword>
<evidence type="ECO:0000313" key="2">
    <source>
        <dbReference type="EMBL" id="KIK38529.1"/>
    </source>
</evidence>
<reference evidence="3" key="2">
    <citation type="submission" date="2015-01" db="EMBL/GenBank/DDBJ databases">
        <title>Evolutionary Origins and Diversification of the Mycorrhizal Mutualists.</title>
        <authorList>
            <consortium name="DOE Joint Genome Institute"/>
            <consortium name="Mycorrhizal Genomics Consortium"/>
            <person name="Kohler A."/>
            <person name="Kuo A."/>
            <person name="Nagy L.G."/>
            <person name="Floudas D."/>
            <person name="Copeland A."/>
            <person name="Barry K.W."/>
            <person name="Cichocki N."/>
            <person name="Veneault-Fourrey C."/>
            <person name="LaButti K."/>
            <person name="Lindquist E.A."/>
            <person name="Lipzen A."/>
            <person name="Lundell T."/>
            <person name="Morin E."/>
            <person name="Murat C."/>
            <person name="Riley R."/>
            <person name="Ohm R."/>
            <person name="Sun H."/>
            <person name="Tunlid A."/>
            <person name="Henrissat B."/>
            <person name="Grigoriev I.V."/>
            <person name="Hibbett D.S."/>
            <person name="Martin F."/>
        </authorList>
    </citation>
    <scope>NUCLEOTIDE SEQUENCE [LARGE SCALE GENOMIC DNA]</scope>
    <source>
        <strain evidence="3">UH-Slu-Lm8-n1</strain>
    </source>
</reference>
<reference evidence="2 3" key="1">
    <citation type="submission" date="2014-04" db="EMBL/GenBank/DDBJ databases">
        <authorList>
            <consortium name="DOE Joint Genome Institute"/>
            <person name="Kuo A."/>
            <person name="Ruytinx J."/>
            <person name="Rineau F."/>
            <person name="Colpaert J."/>
            <person name="Kohler A."/>
            <person name="Nagy L.G."/>
            <person name="Floudas D."/>
            <person name="Copeland A."/>
            <person name="Barry K.W."/>
            <person name="Cichocki N."/>
            <person name="Veneault-Fourrey C."/>
            <person name="LaButti K."/>
            <person name="Lindquist E.A."/>
            <person name="Lipzen A."/>
            <person name="Lundell T."/>
            <person name="Morin E."/>
            <person name="Murat C."/>
            <person name="Sun H."/>
            <person name="Tunlid A."/>
            <person name="Henrissat B."/>
            <person name="Grigoriev I.V."/>
            <person name="Hibbett D.S."/>
            <person name="Martin F."/>
            <person name="Nordberg H.P."/>
            <person name="Cantor M.N."/>
            <person name="Hua S.X."/>
        </authorList>
    </citation>
    <scope>NUCLEOTIDE SEQUENCE [LARGE SCALE GENOMIC DNA]</scope>
    <source>
        <strain evidence="2 3">UH-Slu-Lm8-n1</strain>
    </source>
</reference>
<keyword evidence="1" id="KW-1133">Transmembrane helix</keyword>
<dbReference type="Proteomes" id="UP000054485">
    <property type="component" value="Unassembled WGS sequence"/>
</dbReference>
<dbReference type="AlphaFoldDB" id="A0A0D0AKA5"/>
<evidence type="ECO:0000313" key="3">
    <source>
        <dbReference type="Proteomes" id="UP000054485"/>
    </source>
</evidence>
<sequence>MFVTLCILYRALAYFLGGLWILLSPLRSIFSSAIDATTYHPKTGRNIVIDLIMTICTLLVWAILVRIMLLRKEDPAKRALSRAPPTHVSLNQANESMGTALKAVQKARDDLKEMEDTSVTTIEALWRLRQAGKDMREIHKALVEMSDIFDQQAERQLSHTFPINSGGAEINIVLSGRLLAHRLAVFVAEEAGDDHNQGPRFLAVHADFNSIWHCNESQTRRLFCIVDQPSVLLRQYNRSAKFGGIHY</sequence>
<protein>
    <submittedName>
        <fullName evidence="2">Unplaced genomic scaffold CY34scaffold_257, whole genome shotgun sequence</fullName>
    </submittedName>
</protein>
<feature type="transmembrane region" description="Helical" evidence="1">
    <location>
        <begin position="7"/>
        <end position="27"/>
    </location>
</feature>
<dbReference type="HOGENOM" id="CLU_1125156_0_0_1"/>
<proteinExistence type="predicted"/>
<dbReference type="EMBL" id="KN835388">
    <property type="protein sequence ID" value="KIK38529.1"/>
    <property type="molecule type" value="Genomic_DNA"/>
</dbReference>
<accession>A0A0D0AKA5</accession>
<feature type="transmembrane region" description="Helical" evidence="1">
    <location>
        <begin position="47"/>
        <end position="69"/>
    </location>
</feature>
<keyword evidence="1" id="KW-0812">Transmembrane</keyword>
<dbReference type="OrthoDB" id="2616154at2759"/>